<dbReference type="SUPFAM" id="SSF57424">
    <property type="entry name" value="LDL receptor-like module"/>
    <property type="match status" value="1"/>
</dbReference>
<dbReference type="Proteomes" id="UP001430953">
    <property type="component" value="Unassembled WGS sequence"/>
</dbReference>
<keyword evidence="3 6" id="KW-0720">Serine protease</keyword>
<evidence type="ECO:0000256" key="1">
    <source>
        <dbReference type="ARBA" id="ARBA00022670"/>
    </source>
</evidence>
<dbReference type="FunFam" id="2.40.10.10:FF:000003">
    <property type="entry name" value="Transmembrane serine protease 3"/>
    <property type="match status" value="1"/>
</dbReference>
<dbReference type="PROSITE" id="PS50240">
    <property type="entry name" value="TRYPSIN_DOM"/>
    <property type="match status" value="1"/>
</dbReference>
<dbReference type="PROSITE" id="PS01209">
    <property type="entry name" value="LDLRA_1"/>
    <property type="match status" value="1"/>
</dbReference>
<accession>A0AAW2FVW0</accession>
<dbReference type="CDD" id="cd00112">
    <property type="entry name" value="LDLa"/>
    <property type="match status" value="1"/>
</dbReference>
<dbReference type="GO" id="GO:0006508">
    <property type="term" value="P:proteolysis"/>
    <property type="evidence" value="ECO:0007669"/>
    <property type="project" value="UniProtKB-KW"/>
</dbReference>
<dbReference type="GO" id="GO:0004252">
    <property type="term" value="F:serine-type endopeptidase activity"/>
    <property type="evidence" value="ECO:0007669"/>
    <property type="project" value="InterPro"/>
</dbReference>
<evidence type="ECO:0000313" key="8">
    <source>
        <dbReference type="EMBL" id="KAL0119330.1"/>
    </source>
</evidence>
<dbReference type="PROSITE" id="PS00135">
    <property type="entry name" value="TRYPSIN_SER"/>
    <property type="match status" value="1"/>
</dbReference>
<feature type="domain" description="Peptidase S1" evidence="7">
    <location>
        <begin position="1"/>
        <end position="227"/>
    </location>
</feature>
<evidence type="ECO:0000256" key="4">
    <source>
        <dbReference type="ARBA" id="ARBA00023157"/>
    </source>
</evidence>
<dbReference type="AlphaFoldDB" id="A0AAW2FVW0"/>
<comment type="caution">
    <text evidence="8">The sequence shown here is derived from an EMBL/GenBank/DDBJ whole genome shotgun (WGS) entry which is preliminary data.</text>
</comment>
<dbReference type="InterPro" id="IPR009003">
    <property type="entry name" value="Peptidase_S1_PA"/>
</dbReference>
<dbReference type="PANTHER" id="PTHR24252">
    <property type="entry name" value="ACROSIN-RELATED"/>
    <property type="match status" value="1"/>
</dbReference>
<evidence type="ECO:0000256" key="2">
    <source>
        <dbReference type="ARBA" id="ARBA00022801"/>
    </source>
</evidence>
<dbReference type="InterPro" id="IPR002172">
    <property type="entry name" value="LDrepeatLR_classA_rpt"/>
</dbReference>
<dbReference type="Gene3D" id="4.10.400.10">
    <property type="entry name" value="Low-density Lipoprotein Receptor"/>
    <property type="match status" value="1"/>
</dbReference>
<dbReference type="PROSITE" id="PS00134">
    <property type="entry name" value="TRYPSIN_HIS"/>
    <property type="match status" value="1"/>
</dbReference>
<keyword evidence="1 6" id="KW-0645">Protease</keyword>
<dbReference type="InterPro" id="IPR036055">
    <property type="entry name" value="LDL_receptor-like_sf"/>
</dbReference>
<keyword evidence="2 6" id="KW-0378">Hydrolase</keyword>
<dbReference type="InterPro" id="IPR023415">
    <property type="entry name" value="LDLR_class-A_CS"/>
</dbReference>
<organism evidence="8 9">
    <name type="scientific">Cardiocondyla obscurior</name>
    <dbReference type="NCBI Taxonomy" id="286306"/>
    <lineage>
        <taxon>Eukaryota</taxon>
        <taxon>Metazoa</taxon>
        <taxon>Ecdysozoa</taxon>
        <taxon>Arthropoda</taxon>
        <taxon>Hexapoda</taxon>
        <taxon>Insecta</taxon>
        <taxon>Pterygota</taxon>
        <taxon>Neoptera</taxon>
        <taxon>Endopterygota</taxon>
        <taxon>Hymenoptera</taxon>
        <taxon>Apocrita</taxon>
        <taxon>Aculeata</taxon>
        <taxon>Formicoidea</taxon>
        <taxon>Formicidae</taxon>
        <taxon>Myrmicinae</taxon>
        <taxon>Cardiocondyla</taxon>
    </lineage>
</organism>
<dbReference type="PROSITE" id="PS50068">
    <property type="entry name" value="LDLRA_2"/>
    <property type="match status" value="1"/>
</dbReference>
<dbReference type="PANTHER" id="PTHR24252:SF7">
    <property type="entry name" value="HYALIN"/>
    <property type="match status" value="1"/>
</dbReference>
<evidence type="ECO:0000256" key="3">
    <source>
        <dbReference type="ARBA" id="ARBA00022825"/>
    </source>
</evidence>
<evidence type="ECO:0000256" key="6">
    <source>
        <dbReference type="RuleBase" id="RU363034"/>
    </source>
</evidence>
<evidence type="ECO:0000256" key="5">
    <source>
        <dbReference type="PROSITE-ProRule" id="PRU00124"/>
    </source>
</evidence>
<dbReference type="InterPro" id="IPR001314">
    <property type="entry name" value="Peptidase_S1A"/>
</dbReference>
<dbReference type="Pfam" id="PF00057">
    <property type="entry name" value="Ldl_recept_a"/>
    <property type="match status" value="1"/>
</dbReference>
<dbReference type="InterPro" id="IPR018114">
    <property type="entry name" value="TRYPSIN_HIS"/>
</dbReference>
<keyword evidence="9" id="KW-1185">Reference proteome</keyword>
<dbReference type="CDD" id="cd00190">
    <property type="entry name" value="Tryp_SPc"/>
    <property type="match status" value="1"/>
</dbReference>
<dbReference type="SUPFAM" id="SSF50494">
    <property type="entry name" value="Trypsin-like serine proteases"/>
    <property type="match status" value="1"/>
</dbReference>
<dbReference type="SMART" id="SM00020">
    <property type="entry name" value="Tryp_SPc"/>
    <property type="match status" value="1"/>
</dbReference>
<evidence type="ECO:0000259" key="7">
    <source>
        <dbReference type="PROSITE" id="PS50240"/>
    </source>
</evidence>
<sequence length="276" mass="30902">MGNWPWQVALYKDGNYQCGGTLIKDRWIISAAHCFYRAQDSYWVARIGATRRGSFRSPHEQLLRVDYISLHPDYIDNGFINDIAVIRLERSVIFSDYIRPVCLPKAPVASDTVCVITGWGQLNELGRVFPDTLQEVEVPVISTEDCRRKTLFLPLYKITSGMFCAGNGGKDACLGDSGGPLVCSSPLENRYVLQGITSNGYGCGRRERPGVYTKVYTYLSYIDYVTTQKDIQPSAVEYCKGHRCPLGECLPRSRVCNGFLECSDGSDERNCSTIAR</sequence>
<dbReference type="InterPro" id="IPR043504">
    <property type="entry name" value="Peptidase_S1_PA_chymotrypsin"/>
</dbReference>
<dbReference type="InterPro" id="IPR033116">
    <property type="entry name" value="TRYPSIN_SER"/>
</dbReference>
<dbReference type="SMART" id="SM00192">
    <property type="entry name" value="LDLa"/>
    <property type="match status" value="1"/>
</dbReference>
<feature type="disulfide bond" evidence="5">
    <location>
        <begin position="244"/>
        <end position="262"/>
    </location>
</feature>
<comment type="caution">
    <text evidence="5">Lacks conserved residue(s) required for the propagation of feature annotation.</text>
</comment>
<dbReference type="Gene3D" id="2.40.10.10">
    <property type="entry name" value="Trypsin-like serine proteases"/>
    <property type="match status" value="2"/>
</dbReference>
<dbReference type="EMBL" id="JADYXP020000008">
    <property type="protein sequence ID" value="KAL0119330.1"/>
    <property type="molecule type" value="Genomic_DNA"/>
</dbReference>
<feature type="disulfide bond" evidence="5">
    <location>
        <begin position="256"/>
        <end position="271"/>
    </location>
</feature>
<dbReference type="InterPro" id="IPR001254">
    <property type="entry name" value="Trypsin_dom"/>
</dbReference>
<dbReference type="PRINTS" id="PR00722">
    <property type="entry name" value="CHYMOTRYPSIN"/>
</dbReference>
<dbReference type="Pfam" id="PF00089">
    <property type="entry name" value="Trypsin"/>
    <property type="match status" value="1"/>
</dbReference>
<name>A0AAW2FVW0_9HYME</name>
<reference evidence="8 9" key="1">
    <citation type="submission" date="2023-03" db="EMBL/GenBank/DDBJ databases">
        <title>High recombination rates correlate with genetic variation in Cardiocondyla obscurior ants.</title>
        <authorList>
            <person name="Errbii M."/>
        </authorList>
    </citation>
    <scope>NUCLEOTIDE SEQUENCE [LARGE SCALE GENOMIC DNA]</scope>
    <source>
        <strain evidence="8">Alpha-2009</strain>
        <tissue evidence="8">Whole body</tissue>
    </source>
</reference>
<keyword evidence="4 5" id="KW-1015">Disulfide bond</keyword>
<proteinExistence type="predicted"/>
<evidence type="ECO:0000313" key="9">
    <source>
        <dbReference type="Proteomes" id="UP001430953"/>
    </source>
</evidence>
<protein>
    <recommendedName>
        <fullName evidence="7">Peptidase S1 domain-containing protein</fullName>
    </recommendedName>
</protein>
<gene>
    <name evidence="8" type="ORF">PUN28_009716</name>
</gene>